<feature type="transmembrane region" description="Helical" evidence="1">
    <location>
        <begin position="213"/>
        <end position="233"/>
    </location>
</feature>
<proteinExistence type="predicted"/>
<evidence type="ECO:0000256" key="1">
    <source>
        <dbReference type="SAM" id="Phobius"/>
    </source>
</evidence>
<sequence>MATSIAKVKYAFTGIGVAYSLLGLLFIMAIYTTPITAVIRKTKQNLWTISMAACFLVISLTHFLTDCKLSIGLSCFFWGALHALCIVKLYVLNDFAKCMKTGNSLRNIKRDIILSVLVIACGGLGAGIVEYSDLDNVTYSECNSLGSAASIYFLVLSILLIIVAVRAMMNNIPSVCNEPLALVMSGIGFTVCAAIQIGMSYTQNDNTRSNLHLAYITSTFLVEVLVLGLLIYVRGAYLELTLEQVVTEKLKVDFVQFKQVVLDPSGRISRMSIVKEDDVGIKQNELSSVV</sequence>
<organism evidence="2">
    <name type="scientific">Mucochytrium quahogii</name>
    <dbReference type="NCBI Taxonomy" id="96639"/>
    <lineage>
        <taxon>Eukaryota</taxon>
        <taxon>Sar</taxon>
        <taxon>Stramenopiles</taxon>
        <taxon>Bigyra</taxon>
        <taxon>Labyrinthulomycetes</taxon>
        <taxon>Thraustochytrida</taxon>
        <taxon>Thraustochytriidae</taxon>
        <taxon>Mucochytrium</taxon>
    </lineage>
</organism>
<feature type="transmembrane region" description="Helical" evidence="1">
    <location>
        <begin position="149"/>
        <end position="168"/>
    </location>
</feature>
<keyword evidence="1" id="KW-0472">Membrane</keyword>
<feature type="transmembrane region" description="Helical" evidence="1">
    <location>
        <begin position="71"/>
        <end position="91"/>
    </location>
</feature>
<feature type="transmembrane region" description="Helical" evidence="1">
    <location>
        <begin position="12"/>
        <end position="33"/>
    </location>
</feature>
<accession>A0A7S2RPV3</accession>
<keyword evidence="1" id="KW-0812">Transmembrane</keyword>
<dbReference type="AlphaFoldDB" id="A0A7S2RPV3"/>
<reference evidence="2" key="1">
    <citation type="submission" date="2021-01" db="EMBL/GenBank/DDBJ databases">
        <authorList>
            <person name="Corre E."/>
            <person name="Pelletier E."/>
            <person name="Niang G."/>
            <person name="Scheremetjew M."/>
            <person name="Finn R."/>
            <person name="Kale V."/>
            <person name="Holt S."/>
            <person name="Cochrane G."/>
            <person name="Meng A."/>
            <person name="Brown T."/>
            <person name="Cohen L."/>
        </authorList>
    </citation>
    <scope>NUCLEOTIDE SEQUENCE</scope>
    <source>
        <strain evidence="2">NY070348D</strain>
    </source>
</reference>
<feature type="transmembrane region" description="Helical" evidence="1">
    <location>
        <begin position="45"/>
        <end position="65"/>
    </location>
</feature>
<feature type="transmembrane region" description="Helical" evidence="1">
    <location>
        <begin position="112"/>
        <end position="129"/>
    </location>
</feature>
<dbReference type="EMBL" id="HBHK01009229">
    <property type="protein sequence ID" value="CAD9677238.1"/>
    <property type="molecule type" value="Transcribed_RNA"/>
</dbReference>
<name>A0A7S2RPV3_9STRA</name>
<gene>
    <name evidence="2" type="ORF">QSP1433_LOCUS5714</name>
</gene>
<feature type="transmembrane region" description="Helical" evidence="1">
    <location>
        <begin position="180"/>
        <end position="201"/>
    </location>
</feature>
<evidence type="ECO:0000313" key="2">
    <source>
        <dbReference type="EMBL" id="CAD9677238.1"/>
    </source>
</evidence>
<keyword evidence="1" id="KW-1133">Transmembrane helix</keyword>
<protein>
    <submittedName>
        <fullName evidence="2">Uncharacterized protein</fullName>
    </submittedName>
</protein>